<comment type="caution">
    <text evidence="1">The sequence shown here is derived from an EMBL/GenBank/DDBJ whole genome shotgun (WGS) entry which is preliminary data.</text>
</comment>
<dbReference type="NCBIfam" id="NF047389">
    <property type="entry name" value="ATPase_Sll1717"/>
    <property type="match status" value="1"/>
</dbReference>
<accession>A0A7X5AP55</accession>
<protein>
    <submittedName>
        <fullName evidence="1">Uncharacterized protein</fullName>
    </submittedName>
</protein>
<dbReference type="InterPro" id="IPR059206">
    <property type="entry name" value="Sll1717-like"/>
</dbReference>
<evidence type="ECO:0000313" key="2">
    <source>
        <dbReference type="Proteomes" id="UP000487929"/>
    </source>
</evidence>
<dbReference type="RefSeq" id="WP_161430673.1">
    <property type="nucleotide sequence ID" value="NZ_WUTT01000001.1"/>
</dbReference>
<evidence type="ECO:0000313" key="1">
    <source>
        <dbReference type="EMBL" id="NAW33558.1"/>
    </source>
</evidence>
<reference evidence="1 2" key="1">
    <citation type="submission" date="2019-12" db="EMBL/GenBank/DDBJ databases">
        <title>Draft genome sequencing of Halomonas alimentaria DSM 15356.</title>
        <authorList>
            <person name="Pandiyan K."/>
            <person name="Kushwaha P."/>
            <person name="Gowdham M."/>
            <person name="Chakdar H."/>
            <person name="Singh A."/>
            <person name="Kumar M."/>
            <person name="Saxena A.K."/>
        </authorList>
    </citation>
    <scope>NUCLEOTIDE SEQUENCE [LARGE SCALE GENOMIC DNA]</scope>
    <source>
        <strain evidence="1 2">DSM 15356</strain>
    </source>
</reference>
<dbReference type="InterPro" id="IPR027417">
    <property type="entry name" value="P-loop_NTPase"/>
</dbReference>
<proteinExistence type="predicted"/>
<dbReference type="SUPFAM" id="SSF52540">
    <property type="entry name" value="P-loop containing nucleoside triphosphate hydrolases"/>
    <property type="match status" value="1"/>
</dbReference>
<sequence length="555" mass="64206">MDALNTLKEPFPTEVLPLLDFGSADGRKDGFLEETFVQTTFVKQFLQDRHSIIVGQIGSGKSALFELLKNKSKKLSVYRGRFIVPVEEAISFQLLRRFIHDEFADHDRKLIYKLIWKFQILYRLCEEVSKLPGFPGDKGEKQIRAFLRDVKSKEFDESVIGKIKGLLRNASVEIKTKVSEAPISIKASFSGGHEGQSKQEINLDRIFRHVVDSLENRPSGRPLVIIDRIDTFVAGEDYDTQREFIEALIEVDDDLDVSHSFIGRKIFLRADLFSRLDYEALGYDKVNDNTLRIGWTDIELLYFFANRILVAFKKHNILTEGDVLLSTDLSKYHLSGISIVRMIKIIPLSVRKKFFNFNSINQERDASLHEKLNKSIITKAFPRRIFHKDSSLNEVDIDIFDFLLTHFKDGHGKVTPRNLLTFLKQVVVVSATYYEENPDQEVHVKNIGGDWEWELFKARCVYGAYCKAKEEYIRNISKVGDEWTKYFATFIGRRANKKTIDFGWMKSITGLDDERVIAFIAYLDHIGFLYVIETHPDVKKRKYRVPIIYMPSPKG</sequence>
<dbReference type="OrthoDB" id="9135569at2"/>
<dbReference type="Proteomes" id="UP000487929">
    <property type="component" value="Unassembled WGS sequence"/>
</dbReference>
<keyword evidence="2" id="KW-1185">Reference proteome</keyword>
<organism evidence="1 2">
    <name type="scientific">Halomonas alimentaria</name>
    <dbReference type="NCBI Taxonomy" id="147248"/>
    <lineage>
        <taxon>Bacteria</taxon>
        <taxon>Pseudomonadati</taxon>
        <taxon>Pseudomonadota</taxon>
        <taxon>Gammaproteobacteria</taxon>
        <taxon>Oceanospirillales</taxon>
        <taxon>Halomonadaceae</taxon>
        <taxon>Halomonas</taxon>
    </lineage>
</organism>
<name>A0A7X5AP55_9GAMM</name>
<dbReference type="AlphaFoldDB" id="A0A7X5AP55"/>
<gene>
    <name evidence="1" type="ORF">GRB96_03870</name>
</gene>
<dbReference type="EMBL" id="WUTT01000001">
    <property type="protein sequence ID" value="NAW33558.1"/>
    <property type="molecule type" value="Genomic_DNA"/>
</dbReference>